<dbReference type="PANTHER" id="PTHR24321:SF8">
    <property type="entry name" value="ESTRADIOL 17-BETA-DEHYDROGENASE 8-RELATED"/>
    <property type="match status" value="1"/>
</dbReference>
<dbReference type="PRINTS" id="PR00080">
    <property type="entry name" value="SDRFAMILY"/>
</dbReference>
<dbReference type="GO" id="GO:0008206">
    <property type="term" value="P:bile acid metabolic process"/>
    <property type="evidence" value="ECO:0007669"/>
    <property type="project" value="UniProtKB-ARBA"/>
</dbReference>
<dbReference type="InterPro" id="IPR036291">
    <property type="entry name" value="NAD(P)-bd_dom_sf"/>
</dbReference>
<evidence type="ECO:0000313" key="3">
    <source>
        <dbReference type="EMBL" id="ASK62315.1"/>
    </source>
</evidence>
<dbReference type="SUPFAM" id="SSF51735">
    <property type="entry name" value="NAD(P)-binding Rossmann-fold domains"/>
    <property type="match status" value="1"/>
</dbReference>
<accession>A0A220U2Q5</accession>
<dbReference type="CDD" id="cd05233">
    <property type="entry name" value="SDR_c"/>
    <property type="match status" value="1"/>
</dbReference>
<dbReference type="PRINTS" id="PR00081">
    <property type="entry name" value="GDHRDH"/>
</dbReference>
<dbReference type="InterPro" id="IPR002347">
    <property type="entry name" value="SDR_fam"/>
</dbReference>
<proteinExistence type="inferred from homology"/>
<dbReference type="RefSeq" id="WP_089061575.1">
    <property type="nucleotide sequence ID" value="NZ_CP022315.1"/>
</dbReference>
<dbReference type="PANTHER" id="PTHR24321">
    <property type="entry name" value="DEHYDROGENASES, SHORT CHAIN"/>
    <property type="match status" value="1"/>
</dbReference>
<evidence type="ECO:0000256" key="2">
    <source>
        <dbReference type="ARBA" id="ARBA00023002"/>
    </source>
</evidence>
<gene>
    <name evidence="3" type="ORF">CFK37_09165</name>
</gene>
<dbReference type="Proteomes" id="UP000198312">
    <property type="component" value="Chromosome"/>
</dbReference>
<evidence type="ECO:0000256" key="1">
    <source>
        <dbReference type="ARBA" id="ARBA00006484"/>
    </source>
</evidence>
<dbReference type="InterPro" id="IPR020904">
    <property type="entry name" value="Sc_DH/Rdtase_CS"/>
</dbReference>
<dbReference type="OrthoDB" id="9803333at2"/>
<dbReference type="Gene3D" id="3.40.50.720">
    <property type="entry name" value="NAD(P)-binding Rossmann-like Domain"/>
    <property type="match status" value="1"/>
</dbReference>
<dbReference type="Pfam" id="PF13561">
    <property type="entry name" value="adh_short_C2"/>
    <property type="match status" value="1"/>
</dbReference>
<keyword evidence="4" id="KW-1185">Reference proteome</keyword>
<sequence>MTLKGKTMIVTGAAGGMGKATVALLLEEGANVAGCDLHTDSLDEFNGHPGFMAYQGNLLAEDTVRHIFKETFDRFGSIDGLANILGIAQSATPIEDCSLDDYRKIMDVNMTSIFLTCREAAHYMRKQQQGKIVNIGSVSTTRPRPGLQCYVASKGAVESFSKALALELAADQINVNVLHPGPADTTMLGQFSGEGANVDDTKKEVFEKSVPLGRLLKPEDIAQSVKFLLSEETNMVTGSVLHVDGGRNI</sequence>
<organism evidence="3 4">
    <name type="scientific">Virgibacillus phasianinus</name>
    <dbReference type="NCBI Taxonomy" id="2017483"/>
    <lineage>
        <taxon>Bacteria</taxon>
        <taxon>Bacillati</taxon>
        <taxon>Bacillota</taxon>
        <taxon>Bacilli</taxon>
        <taxon>Bacillales</taxon>
        <taxon>Bacillaceae</taxon>
        <taxon>Virgibacillus</taxon>
    </lineage>
</organism>
<name>A0A220U2Q5_9BACI</name>
<reference evidence="3 4" key="1">
    <citation type="submission" date="2017-07" db="EMBL/GenBank/DDBJ databases">
        <title>Virgibacillus sp. LM2416.</title>
        <authorList>
            <person name="Tak E.J."/>
            <person name="Bae J.-W."/>
        </authorList>
    </citation>
    <scope>NUCLEOTIDE SEQUENCE [LARGE SCALE GENOMIC DNA]</scope>
    <source>
        <strain evidence="3 4">LM2416</strain>
    </source>
</reference>
<dbReference type="EMBL" id="CP022315">
    <property type="protein sequence ID" value="ASK62315.1"/>
    <property type="molecule type" value="Genomic_DNA"/>
</dbReference>
<evidence type="ECO:0000313" key="4">
    <source>
        <dbReference type="Proteomes" id="UP000198312"/>
    </source>
</evidence>
<dbReference type="KEGG" id="vil:CFK37_09165"/>
<keyword evidence="2" id="KW-0560">Oxidoreductase</keyword>
<dbReference type="FunFam" id="3.40.50.720:FF:000084">
    <property type="entry name" value="Short-chain dehydrogenase reductase"/>
    <property type="match status" value="1"/>
</dbReference>
<protein>
    <submittedName>
        <fullName evidence="3">3-ketoacyl-ACP reductase</fullName>
    </submittedName>
</protein>
<dbReference type="PROSITE" id="PS00061">
    <property type="entry name" value="ADH_SHORT"/>
    <property type="match status" value="1"/>
</dbReference>
<dbReference type="AlphaFoldDB" id="A0A220U2Q5"/>
<comment type="similarity">
    <text evidence="1">Belongs to the short-chain dehydrogenases/reductases (SDR) family.</text>
</comment>
<dbReference type="GO" id="GO:0016491">
    <property type="term" value="F:oxidoreductase activity"/>
    <property type="evidence" value="ECO:0007669"/>
    <property type="project" value="UniProtKB-KW"/>
</dbReference>
<dbReference type="NCBIfam" id="NF005559">
    <property type="entry name" value="PRK07231.1"/>
    <property type="match status" value="1"/>
</dbReference>